<dbReference type="InterPro" id="IPR011044">
    <property type="entry name" value="Quino_amine_DH_bsu"/>
</dbReference>
<sequence>MKHILSSLALAAALAACGGGGGNGGGGAPEAPLAATLSFSPNPVTATLQSGQSSVLTVNATVNRPADFNNNANVFVLVTDTRGVLLPQLEFTPTSATSYTAALHTSPSLAAGSYSGNFTVSVCYDTGCARHYAGSPMQLPFQVTVNPGAPQPLTASASMLNTTYVTGAAAPGALAVAVNASGAWSVSATDSWIKLANASGSGKGTFSLQLDPAGLAAGSYSGGVVIAAGDGQKLTVPVSLTVTQAGFAVDTSGITFSAINGAPVAPQDVSFNIGAVPAGTAWSASIDSGAAGWLGVSPASGVTPGRATLTVNPARGALRSGSYSGNLLLNSPVAASRTVPVTLNLIAPTLALSRASVTLGGALGRDSSGDSVTLSLNTGANTWPWSLSALPAWLKAGATGGKVGESGAALSFTPQLAAAATGTTTVTLNAGVTVNGDVLTQPLTVSLNKDKHRLLPSETGVGLVSTPGWSRLTRSLTVSDNLGLAAAWSASSSQGWLTVARSGNTLTLSANPAALAVDTLHLATVTLSSGDATVAAPEPIRVALWKGAAAPSAMVKLTQSYAALVSDPVRPYVYLHNGGASIDVYNVYTARRVATIGGVAAALGDMAVSPSGDRLYAYDTANRAVAVVDLAAQAKSAGWSLSSAVTLSSRIKVIRPNGVEVVLAADGKAYLASGKAVGNSPANIGDMAATADGKHVYVQDEGYSPASLSGYDVDYSEVGGGSLFVGTSGSGWFTGSASNGADIAVSASGDRVYAASGAPYACRAIDPKDMSFIGYLPGGDAYPNNVEVGSDGRIYCGISGWYSAADVWVYNSGGALLTTFKFAGYARALMARQLQVSADGMMLAALTDDPLLVFIPVGP</sequence>
<dbReference type="Proteomes" id="UP000475582">
    <property type="component" value="Unassembled WGS sequence"/>
</dbReference>
<dbReference type="InterPro" id="IPR013783">
    <property type="entry name" value="Ig-like_fold"/>
</dbReference>
<evidence type="ECO:0000259" key="2">
    <source>
        <dbReference type="Pfam" id="PF19190"/>
    </source>
</evidence>
<proteinExistence type="predicted"/>
<evidence type="ECO:0000313" key="3">
    <source>
        <dbReference type="EMBL" id="MTV41758.1"/>
    </source>
</evidence>
<feature type="domain" description="BACON" evidence="2">
    <location>
        <begin position="281"/>
        <end position="337"/>
    </location>
</feature>
<dbReference type="EMBL" id="WNKY01000068">
    <property type="protein sequence ID" value="MTV41758.1"/>
    <property type="molecule type" value="Genomic_DNA"/>
</dbReference>
<name>A0A6L6PRM8_9BURK</name>
<dbReference type="Gene3D" id="2.60.40.10">
    <property type="entry name" value="Immunoglobulins"/>
    <property type="match status" value="1"/>
</dbReference>
<evidence type="ECO:0000313" key="4">
    <source>
        <dbReference type="Proteomes" id="UP000475582"/>
    </source>
</evidence>
<dbReference type="Gene3D" id="2.130.10.10">
    <property type="entry name" value="YVTN repeat-like/Quinoprotein amine dehydrogenase"/>
    <property type="match status" value="1"/>
</dbReference>
<dbReference type="PROSITE" id="PS51257">
    <property type="entry name" value="PROKAR_LIPOPROTEIN"/>
    <property type="match status" value="1"/>
</dbReference>
<dbReference type="SUPFAM" id="SSF50969">
    <property type="entry name" value="YVTN repeat-like/Quinoprotein amine dehydrogenase"/>
    <property type="match status" value="1"/>
</dbReference>
<organism evidence="3 4">
    <name type="scientific">Duganella radicis</name>
    <dbReference type="NCBI Taxonomy" id="551988"/>
    <lineage>
        <taxon>Bacteria</taxon>
        <taxon>Pseudomonadati</taxon>
        <taxon>Pseudomonadota</taxon>
        <taxon>Betaproteobacteria</taxon>
        <taxon>Burkholderiales</taxon>
        <taxon>Oxalobacteraceae</taxon>
        <taxon>Telluria group</taxon>
        <taxon>Duganella</taxon>
    </lineage>
</organism>
<dbReference type="InterPro" id="IPR024361">
    <property type="entry name" value="BACON"/>
</dbReference>
<dbReference type="Pfam" id="PF19190">
    <property type="entry name" value="BACON_2"/>
    <property type="match status" value="2"/>
</dbReference>
<keyword evidence="1" id="KW-0732">Signal</keyword>
<dbReference type="RefSeq" id="WP_155468134.1">
    <property type="nucleotide sequence ID" value="NZ_WNKY01000068.1"/>
</dbReference>
<keyword evidence="4" id="KW-1185">Reference proteome</keyword>
<gene>
    <name evidence="3" type="ORF">GM676_29825</name>
</gene>
<feature type="signal peptide" evidence="1">
    <location>
        <begin position="1"/>
        <end position="18"/>
    </location>
</feature>
<dbReference type="OrthoDB" id="5525942at2"/>
<comment type="caution">
    <text evidence="3">The sequence shown here is derived from an EMBL/GenBank/DDBJ whole genome shotgun (WGS) entry which is preliminary data.</text>
</comment>
<feature type="chain" id="PRO_5026925425" evidence="1">
    <location>
        <begin position="19"/>
        <end position="859"/>
    </location>
</feature>
<dbReference type="AlphaFoldDB" id="A0A6L6PRM8"/>
<dbReference type="InterPro" id="IPR015943">
    <property type="entry name" value="WD40/YVTN_repeat-like_dom_sf"/>
</dbReference>
<reference evidence="3 4" key="1">
    <citation type="submission" date="2019-11" db="EMBL/GenBank/DDBJ databases">
        <title>Type strains purchased from KCTC, JCM and DSMZ.</title>
        <authorList>
            <person name="Lu H."/>
        </authorList>
    </citation>
    <scope>NUCLEOTIDE SEQUENCE [LARGE SCALE GENOMIC DNA]</scope>
    <source>
        <strain evidence="3 4">KCTC 22382</strain>
    </source>
</reference>
<protein>
    <submittedName>
        <fullName evidence="3">Quinoprotein amine dehydrogenase</fullName>
    </submittedName>
</protein>
<accession>A0A6L6PRM8</accession>
<feature type="domain" description="BACON" evidence="2">
    <location>
        <begin position="474"/>
        <end position="506"/>
    </location>
</feature>
<evidence type="ECO:0000256" key="1">
    <source>
        <dbReference type="SAM" id="SignalP"/>
    </source>
</evidence>